<evidence type="ECO:0000256" key="7">
    <source>
        <dbReference type="SAM" id="Phobius"/>
    </source>
</evidence>
<dbReference type="OrthoDB" id="444631at2759"/>
<evidence type="ECO:0000313" key="9">
    <source>
        <dbReference type="EMBL" id="KAF3034909.1"/>
    </source>
</evidence>
<feature type="compositionally biased region" description="Low complexity" evidence="6">
    <location>
        <begin position="321"/>
        <end position="334"/>
    </location>
</feature>
<feature type="transmembrane region" description="Helical" evidence="7">
    <location>
        <begin position="97"/>
        <end position="121"/>
    </location>
</feature>
<feature type="domain" description="Rhodopsin" evidence="8">
    <location>
        <begin position="38"/>
        <end position="277"/>
    </location>
</feature>
<name>A0A9P5BYR2_9PLEO</name>
<organism evidence="9 10">
    <name type="scientific">Didymella heteroderae</name>
    <dbReference type="NCBI Taxonomy" id="1769908"/>
    <lineage>
        <taxon>Eukaryota</taxon>
        <taxon>Fungi</taxon>
        <taxon>Dikarya</taxon>
        <taxon>Ascomycota</taxon>
        <taxon>Pezizomycotina</taxon>
        <taxon>Dothideomycetes</taxon>
        <taxon>Pleosporomycetidae</taxon>
        <taxon>Pleosporales</taxon>
        <taxon>Pleosporineae</taxon>
        <taxon>Didymellaceae</taxon>
        <taxon>Didymella</taxon>
    </lineage>
</organism>
<comment type="caution">
    <text evidence="9">The sequence shown here is derived from an EMBL/GenBank/DDBJ whole genome shotgun (WGS) entry which is preliminary data.</text>
</comment>
<keyword evidence="3 7" id="KW-1133">Transmembrane helix</keyword>
<evidence type="ECO:0000313" key="10">
    <source>
        <dbReference type="Proteomes" id="UP000758155"/>
    </source>
</evidence>
<keyword evidence="10" id="KW-1185">Reference proteome</keyword>
<evidence type="ECO:0000256" key="4">
    <source>
        <dbReference type="ARBA" id="ARBA00023136"/>
    </source>
</evidence>
<feature type="transmembrane region" description="Helical" evidence="7">
    <location>
        <begin position="183"/>
        <end position="202"/>
    </location>
</feature>
<keyword evidence="4 7" id="KW-0472">Membrane</keyword>
<dbReference type="Pfam" id="PF20684">
    <property type="entry name" value="Fung_rhodopsin"/>
    <property type="match status" value="1"/>
</dbReference>
<feature type="region of interest" description="Disordered" evidence="6">
    <location>
        <begin position="305"/>
        <end position="343"/>
    </location>
</feature>
<evidence type="ECO:0000256" key="3">
    <source>
        <dbReference type="ARBA" id="ARBA00022989"/>
    </source>
</evidence>
<reference evidence="9" key="1">
    <citation type="submission" date="2019-04" db="EMBL/GenBank/DDBJ databases">
        <title>Sequencing of skin fungus with MAO and IRED activity.</title>
        <authorList>
            <person name="Marsaioli A.J."/>
            <person name="Bonatto J.M.C."/>
            <person name="Reis Junior O."/>
        </authorList>
    </citation>
    <scope>NUCLEOTIDE SEQUENCE</scope>
    <source>
        <strain evidence="9">28M1</strain>
    </source>
</reference>
<protein>
    <recommendedName>
        <fullName evidence="8">Rhodopsin domain-containing protein</fullName>
    </recommendedName>
</protein>
<feature type="transmembrane region" description="Helical" evidence="7">
    <location>
        <begin position="133"/>
        <end position="153"/>
    </location>
</feature>
<comment type="subcellular location">
    <subcellularLocation>
        <location evidence="1">Membrane</location>
        <topology evidence="1">Multi-pass membrane protein</topology>
    </subcellularLocation>
</comment>
<evidence type="ECO:0000256" key="1">
    <source>
        <dbReference type="ARBA" id="ARBA00004141"/>
    </source>
</evidence>
<evidence type="ECO:0000256" key="2">
    <source>
        <dbReference type="ARBA" id="ARBA00022692"/>
    </source>
</evidence>
<feature type="transmembrane region" description="Helical" evidence="7">
    <location>
        <begin position="54"/>
        <end position="77"/>
    </location>
</feature>
<accession>A0A9P5BYR2</accession>
<evidence type="ECO:0000256" key="5">
    <source>
        <dbReference type="ARBA" id="ARBA00038359"/>
    </source>
</evidence>
<feature type="transmembrane region" description="Helical" evidence="7">
    <location>
        <begin position="214"/>
        <end position="234"/>
    </location>
</feature>
<feature type="transmembrane region" description="Helical" evidence="7">
    <location>
        <begin position="24"/>
        <end position="42"/>
    </location>
</feature>
<keyword evidence="2 7" id="KW-0812">Transmembrane</keyword>
<dbReference type="GO" id="GO:0016020">
    <property type="term" value="C:membrane"/>
    <property type="evidence" value="ECO:0007669"/>
    <property type="project" value="UniProtKB-SubCell"/>
</dbReference>
<dbReference type="InterPro" id="IPR052337">
    <property type="entry name" value="SAT4-like"/>
</dbReference>
<proteinExistence type="inferred from homology"/>
<dbReference type="PANTHER" id="PTHR33048">
    <property type="entry name" value="PTH11-LIKE INTEGRAL MEMBRANE PROTEIN (AFU_ORTHOLOGUE AFUA_5G11245)"/>
    <property type="match status" value="1"/>
</dbReference>
<dbReference type="EMBL" id="SWKV01000063">
    <property type="protein sequence ID" value="KAF3034909.1"/>
    <property type="molecule type" value="Genomic_DNA"/>
</dbReference>
<evidence type="ECO:0000259" key="8">
    <source>
        <dbReference type="Pfam" id="PF20684"/>
    </source>
</evidence>
<dbReference type="InterPro" id="IPR049326">
    <property type="entry name" value="Rhodopsin_dom_fungi"/>
</dbReference>
<dbReference type="AlphaFoldDB" id="A0A9P5BYR2"/>
<evidence type="ECO:0000256" key="6">
    <source>
        <dbReference type="SAM" id="MobiDB-lite"/>
    </source>
</evidence>
<comment type="similarity">
    <text evidence="5">Belongs to the SAT4 family.</text>
</comment>
<dbReference type="Proteomes" id="UP000758155">
    <property type="component" value="Unassembled WGS sequence"/>
</dbReference>
<gene>
    <name evidence="9" type="ORF">E8E12_005569</name>
</gene>
<sequence>MDHYTPEELATLRSEDRGPLCKRIVITFTVLAFVSVCLRLYTRIKFHKTGWEDWTIIVSMIASVGTAVCQILQVNAGNGKHAIFVPYPEGVSEVLKYLYFSIITYNISLTVTKISILLQYYRIFTLREMRIPVYIALVIVSAWGIATLFTSIFSCVPVDAYWKVTEQASATCVNRVALWYTNASVNIFTDLMVAVIPVRGIWSLQIPKRQKAALLGILTIGWFVCIVSVLRVHALNVFNKHSDDTTYYSAPTAYWSNIEANLAIVCASLPALKPLVVKIIPVFGSRHSRGSTAASGNNHRLHKLGSKGIWGSGDDKEKLTSDSSASHLQSVASSPPESENHTRSIYVTKHLEQHIENNDTGPRDSNQEVTAAEILVHGGGQ</sequence>
<dbReference type="PANTHER" id="PTHR33048:SF47">
    <property type="entry name" value="INTEGRAL MEMBRANE PROTEIN-RELATED"/>
    <property type="match status" value="1"/>
</dbReference>